<dbReference type="Gene3D" id="3.40.630.30">
    <property type="match status" value="1"/>
</dbReference>
<gene>
    <name evidence="2" type="ORF">C900_04410</name>
</gene>
<dbReference type="InterPro" id="IPR000182">
    <property type="entry name" value="GNAT_dom"/>
</dbReference>
<dbReference type="AlphaFoldDB" id="L8JMJ5"/>
<dbReference type="EMBL" id="AMZN01000061">
    <property type="protein sequence ID" value="ELR70040.1"/>
    <property type="molecule type" value="Genomic_DNA"/>
</dbReference>
<evidence type="ECO:0000259" key="1">
    <source>
        <dbReference type="PROSITE" id="PS51186"/>
    </source>
</evidence>
<dbReference type="CDD" id="cd04301">
    <property type="entry name" value="NAT_SF"/>
    <property type="match status" value="1"/>
</dbReference>
<accession>L8JMJ5</accession>
<organism evidence="2 3">
    <name type="scientific">Fulvivirga imtechensis AK7</name>
    <dbReference type="NCBI Taxonomy" id="1237149"/>
    <lineage>
        <taxon>Bacteria</taxon>
        <taxon>Pseudomonadati</taxon>
        <taxon>Bacteroidota</taxon>
        <taxon>Cytophagia</taxon>
        <taxon>Cytophagales</taxon>
        <taxon>Fulvivirgaceae</taxon>
        <taxon>Fulvivirga</taxon>
    </lineage>
</organism>
<evidence type="ECO:0000313" key="3">
    <source>
        <dbReference type="Proteomes" id="UP000011135"/>
    </source>
</evidence>
<protein>
    <submittedName>
        <fullName evidence="2">Transcriptional regulator, MarR family</fullName>
    </submittedName>
</protein>
<evidence type="ECO:0000313" key="2">
    <source>
        <dbReference type="EMBL" id="ELR70040.1"/>
    </source>
</evidence>
<sequence length="75" mass="8555">MAVTPKAQGLQIGKKLGLAILEKARQKGAKVVYLESNRQLLPTLSLYRKLGFEEKEPPFAQSVYSRSDIYMELKW</sequence>
<dbReference type="InterPro" id="IPR016181">
    <property type="entry name" value="Acyl_CoA_acyltransferase"/>
</dbReference>
<comment type="caution">
    <text evidence="2">The sequence shown here is derived from an EMBL/GenBank/DDBJ whole genome shotgun (WGS) entry which is preliminary data.</text>
</comment>
<dbReference type="SUPFAM" id="SSF55729">
    <property type="entry name" value="Acyl-CoA N-acyltransferases (Nat)"/>
    <property type="match status" value="1"/>
</dbReference>
<dbReference type="PROSITE" id="PS51186">
    <property type="entry name" value="GNAT"/>
    <property type="match status" value="1"/>
</dbReference>
<name>L8JMJ5_9BACT</name>
<feature type="domain" description="N-acetyltransferase" evidence="1">
    <location>
        <begin position="1"/>
        <end position="75"/>
    </location>
</feature>
<reference evidence="2 3" key="1">
    <citation type="submission" date="2012-12" db="EMBL/GenBank/DDBJ databases">
        <title>Genome assembly of Fulvivirga imtechensis AK7.</title>
        <authorList>
            <person name="Nupur N."/>
            <person name="Khatri I."/>
            <person name="Kumar R."/>
            <person name="Subramanian S."/>
            <person name="Pinnaka A."/>
        </authorList>
    </citation>
    <scope>NUCLEOTIDE SEQUENCE [LARGE SCALE GENOMIC DNA]</scope>
    <source>
        <strain evidence="2 3">AK7</strain>
    </source>
</reference>
<proteinExistence type="predicted"/>
<dbReference type="eggNOG" id="COG0456">
    <property type="taxonomic scope" value="Bacteria"/>
</dbReference>
<dbReference type="Proteomes" id="UP000011135">
    <property type="component" value="Unassembled WGS sequence"/>
</dbReference>
<dbReference type="STRING" id="1237149.C900_04410"/>
<dbReference type="GO" id="GO:0016747">
    <property type="term" value="F:acyltransferase activity, transferring groups other than amino-acyl groups"/>
    <property type="evidence" value="ECO:0007669"/>
    <property type="project" value="InterPro"/>
</dbReference>
<keyword evidence="3" id="KW-1185">Reference proteome</keyword>
<dbReference type="Pfam" id="PF13508">
    <property type="entry name" value="Acetyltransf_7"/>
    <property type="match status" value="1"/>
</dbReference>